<gene>
    <name evidence="10" type="ORF">HY730_06545</name>
</gene>
<evidence type="ECO:0000256" key="5">
    <source>
        <dbReference type="ARBA" id="ARBA00022741"/>
    </source>
</evidence>
<evidence type="ECO:0000256" key="2">
    <source>
        <dbReference type="ARBA" id="ARBA00010190"/>
    </source>
</evidence>
<evidence type="ECO:0000256" key="6">
    <source>
        <dbReference type="ARBA" id="ARBA00022755"/>
    </source>
</evidence>
<keyword evidence="7" id="KW-0067">ATP-binding</keyword>
<dbReference type="GO" id="GO:0005737">
    <property type="term" value="C:cytoplasm"/>
    <property type="evidence" value="ECO:0007669"/>
    <property type="project" value="TreeGrafter"/>
</dbReference>
<evidence type="ECO:0000256" key="3">
    <source>
        <dbReference type="ARBA" id="ARBA00012217"/>
    </source>
</evidence>
<evidence type="ECO:0000256" key="8">
    <source>
        <dbReference type="ARBA" id="ARBA00048475"/>
    </source>
</evidence>
<dbReference type="GO" id="GO:0005524">
    <property type="term" value="F:ATP binding"/>
    <property type="evidence" value="ECO:0007669"/>
    <property type="project" value="UniProtKB-KW"/>
</dbReference>
<keyword evidence="5" id="KW-0547">Nucleotide-binding</keyword>
<dbReference type="CDD" id="cd01414">
    <property type="entry name" value="SAICAR_synt_Sc"/>
    <property type="match status" value="1"/>
</dbReference>
<comment type="catalytic activity">
    <reaction evidence="8">
        <text>5-amino-1-(5-phospho-D-ribosyl)imidazole-4-carboxylate + L-aspartate + ATP = (2S)-2-[5-amino-1-(5-phospho-beta-D-ribosyl)imidazole-4-carboxamido]succinate + ADP + phosphate + 2 H(+)</text>
        <dbReference type="Rhea" id="RHEA:22628"/>
        <dbReference type="ChEBI" id="CHEBI:15378"/>
        <dbReference type="ChEBI" id="CHEBI:29991"/>
        <dbReference type="ChEBI" id="CHEBI:30616"/>
        <dbReference type="ChEBI" id="CHEBI:43474"/>
        <dbReference type="ChEBI" id="CHEBI:58443"/>
        <dbReference type="ChEBI" id="CHEBI:77657"/>
        <dbReference type="ChEBI" id="CHEBI:456216"/>
        <dbReference type="EC" id="6.3.2.6"/>
    </reaction>
</comment>
<feature type="domain" description="SAICAR synthetase/ADE2 N-terminal" evidence="9">
    <location>
        <begin position="17"/>
        <end position="208"/>
    </location>
</feature>
<dbReference type="EC" id="6.3.2.6" evidence="3"/>
<sequence length="208" mass="23260">MKDQVILQTDFKELKLLNRGKVRDVYDLDDKLLIVTTDRISAFDVILPNGIPGKGRVLNLLSCHWFTATSDIIPNHLITSRVSDFPPVCRRYEDILADRSMLVWKTKPVEIECVVRGYLSGSAWNEYKETGALAGIACPKNLLESSKLNSPVFTPAIKSKEGHDENITIEKMKALIGVELAERIIKTSTSIFNKASRMAEEKGIIVAD</sequence>
<comment type="caution">
    <text evidence="10">The sequence shown here is derived from an EMBL/GenBank/DDBJ whole genome shotgun (WGS) entry which is preliminary data.</text>
</comment>
<dbReference type="Pfam" id="PF01259">
    <property type="entry name" value="SAICAR_synt"/>
    <property type="match status" value="1"/>
</dbReference>
<dbReference type="PANTHER" id="PTHR43700:SF1">
    <property type="entry name" value="PHOSPHORIBOSYLAMINOIMIDAZOLE-SUCCINOCARBOXAMIDE SYNTHASE"/>
    <property type="match status" value="1"/>
</dbReference>
<dbReference type="Gene3D" id="3.30.200.20">
    <property type="entry name" value="Phosphorylase Kinase, domain 1"/>
    <property type="match status" value="1"/>
</dbReference>
<dbReference type="InterPro" id="IPR028923">
    <property type="entry name" value="SAICAR_synt/ADE2_N"/>
</dbReference>
<comment type="pathway">
    <text evidence="1">Purine metabolism; IMP biosynthesis via de novo pathway; 5-amino-1-(5-phospho-D-ribosyl)imidazole-4-carboxamide from 5-amino-1-(5-phospho-D-ribosyl)imidazole-4-carboxylate: step 1/2.</text>
</comment>
<evidence type="ECO:0000313" key="11">
    <source>
        <dbReference type="Proteomes" id="UP000772181"/>
    </source>
</evidence>
<dbReference type="SUPFAM" id="SSF56104">
    <property type="entry name" value="SAICAR synthase-like"/>
    <property type="match status" value="1"/>
</dbReference>
<dbReference type="Gene3D" id="3.30.470.20">
    <property type="entry name" value="ATP-grasp fold, B domain"/>
    <property type="match status" value="1"/>
</dbReference>
<dbReference type="Proteomes" id="UP000772181">
    <property type="component" value="Unassembled WGS sequence"/>
</dbReference>
<protein>
    <recommendedName>
        <fullName evidence="3">phosphoribosylaminoimidazolesuccinocarboxamide synthase</fullName>
        <ecNumber evidence="3">6.3.2.6</ecNumber>
    </recommendedName>
</protein>
<feature type="non-terminal residue" evidence="10">
    <location>
        <position position="208"/>
    </location>
</feature>
<evidence type="ECO:0000313" key="10">
    <source>
        <dbReference type="EMBL" id="MBI4596022.1"/>
    </source>
</evidence>
<evidence type="ECO:0000256" key="4">
    <source>
        <dbReference type="ARBA" id="ARBA00022598"/>
    </source>
</evidence>
<reference evidence="10" key="1">
    <citation type="submission" date="2020-07" db="EMBL/GenBank/DDBJ databases">
        <title>Huge and variable diversity of episymbiotic CPR bacteria and DPANN archaea in groundwater ecosystems.</title>
        <authorList>
            <person name="He C.Y."/>
            <person name="Keren R."/>
            <person name="Whittaker M."/>
            <person name="Farag I.F."/>
            <person name="Doudna J."/>
            <person name="Cate J.H.D."/>
            <person name="Banfield J.F."/>
        </authorList>
    </citation>
    <scope>NUCLEOTIDE SEQUENCE</scope>
    <source>
        <strain evidence="10">NC_groundwater_1482_Ag_S-0.65um_47_24</strain>
    </source>
</reference>
<comment type="similarity">
    <text evidence="2">Belongs to the SAICAR synthetase family.</text>
</comment>
<dbReference type="PANTHER" id="PTHR43700">
    <property type="entry name" value="PHOSPHORIBOSYLAMINOIMIDAZOLE-SUCCINOCARBOXAMIDE SYNTHASE"/>
    <property type="match status" value="1"/>
</dbReference>
<accession>A0A933GLY0</accession>
<evidence type="ECO:0000259" key="9">
    <source>
        <dbReference type="Pfam" id="PF01259"/>
    </source>
</evidence>
<evidence type="ECO:0000256" key="7">
    <source>
        <dbReference type="ARBA" id="ARBA00022840"/>
    </source>
</evidence>
<evidence type="ECO:0000256" key="1">
    <source>
        <dbReference type="ARBA" id="ARBA00004672"/>
    </source>
</evidence>
<keyword evidence="6" id="KW-0658">Purine biosynthesis</keyword>
<name>A0A933GLY0_UNCTE</name>
<dbReference type="GO" id="GO:0006189">
    <property type="term" value="P:'de novo' IMP biosynthetic process"/>
    <property type="evidence" value="ECO:0007669"/>
    <property type="project" value="TreeGrafter"/>
</dbReference>
<proteinExistence type="inferred from homology"/>
<organism evidence="10 11">
    <name type="scientific">Tectimicrobiota bacterium</name>
    <dbReference type="NCBI Taxonomy" id="2528274"/>
    <lineage>
        <taxon>Bacteria</taxon>
        <taxon>Pseudomonadati</taxon>
        <taxon>Nitrospinota/Tectimicrobiota group</taxon>
        <taxon>Candidatus Tectimicrobiota</taxon>
    </lineage>
</organism>
<dbReference type="AlphaFoldDB" id="A0A933GLY0"/>
<keyword evidence="4" id="KW-0436">Ligase</keyword>
<dbReference type="EMBL" id="JACQWF010000290">
    <property type="protein sequence ID" value="MBI4596022.1"/>
    <property type="molecule type" value="Genomic_DNA"/>
</dbReference>
<dbReference type="GO" id="GO:0004639">
    <property type="term" value="F:phosphoribosylaminoimidazolesuccinocarboxamide synthase activity"/>
    <property type="evidence" value="ECO:0007669"/>
    <property type="project" value="UniProtKB-EC"/>
</dbReference>